<sequence>MREAEQKLHLAEKAQPSAQPHLQSTVSAEMILQEDAMLKHHLGSAQETTSVPGHEMKPVRHETPQAEEQGEGAVLPTKKTHKERKLPPSLSTAEIPILEQEAKVTKKRKRRKQQDPSGNLPLPLDPGQAKPQGTNAPHASKSLPAAPFLEAPARSPAPMLEEVEVKVVMGKRNMRTEQKVAALPLAQIPTSEEQAEERVLATTTKKKRHKEHNKTSLSLFAVAVAAAEIPILEQEAKVTKKRKMSKEQEPSGYSPLTLDLGQTQPQGTNAPHTSKPLTAAPFLEAPARSPAPMLEEVEAEVAMGKRKMRTEQKVAALPLGQKPTSEEQAEERILVTTTKKKTRKERNKTSISLFDAAAAEIPVLEQEVKVTKKRKTSKEQEPSGYSPLTLDLGQTQPQGTNAPHASKPIPAAPFLEAPARSPAPMLEEVEAEVAMGKRKMRTEQKVSALPLAQKPSSEEQAEEHVLATTPTPKKKHKERNKTSLSLFDAAAAEIPILEQEAKVTKKRKTSKEQEPSGYSPLPLDLGQTQLQGTNAPHASKPLPAAPFLEAATDVVMRKRKMRKEQKVAALSLAQNTTLEEQREDAMMAKMKKKHKERKSSPSTSVAAETTIWEQEGKVNKKQKQRKQQEPSGKSPLTLDLGQAHSQGGKAPLEQEREADGRKGSSTKKSNGKMPRVRVLSKRELIKEASKKQPVLPEGFVAFSDFVPSCTEQNPDHPPPYIAFFDQFCYKPVRGDHKPPPPRTPDHLSRLTTKGTDKASNFNTSVASKTKQQDLGLGSQEKLNAQVKENPQKKKQRKPSGNSLPIDPTQTCYVQLQGNPEHDQEADAPKVDNIKKSNVKKPRVRAPSKRELFKEQMLPELSELSANGTSKATNSVARKSKKKDSDPGSASGSQEKLHACEKKNPEKKQRKPPPLLTRAEKCSDKYRRVPLDQLIPPPRSPHNLLQEKYASDPWKVIVICMLLNLTQGIQVKKIIEGFFECYPDAQSACNADPDKMAGYLAPLGLQHVKTTRIQRFSKEYVEKEWTYITELCGVGKYAADAYAIFCAGRATEVVPKDHKLVDYWKYVCFELPMMQGSQNVQEAGVIKQELAVIC</sequence>
<name>A0ACD5TPG8_AVESA</name>
<accession>A0ACD5TPG8</accession>
<protein>
    <submittedName>
        <fullName evidence="1">Uncharacterized protein</fullName>
    </submittedName>
</protein>
<reference evidence="1" key="2">
    <citation type="submission" date="2025-09" db="UniProtKB">
        <authorList>
            <consortium name="EnsemblPlants"/>
        </authorList>
    </citation>
    <scope>IDENTIFICATION</scope>
</reference>
<proteinExistence type="predicted"/>
<keyword evidence="2" id="KW-1185">Reference proteome</keyword>
<evidence type="ECO:0000313" key="2">
    <source>
        <dbReference type="Proteomes" id="UP001732700"/>
    </source>
</evidence>
<evidence type="ECO:0000313" key="1">
    <source>
        <dbReference type="EnsemblPlants" id="AVESA.00010b.r2.1CG0104060.1.CDS"/>
    </source>
</evidence>
<dbReference type="Proteomes" id="UP001732700">
    <property type="component" value="Chromosome 1C"/>
</dbReference>
<dbReference type="EnsemblPlants" id="AVESA.00010b.r2.1CG0104060.1">
    <property type="protein sequence ID" value="AVESA.00010b.r2.1CG0104060.1.CDS"/>
    <property type="gene ID" value="AVESA.00010b.r2.1CG0104060"/>
</dbReference>
<organism evidence="1 2">
    <name type="scientific">Avena sativa</name>
    <name type="common">Oat</name>
    <dbReference type="NCBI Taxonomy" id="4498"/>
    <lineage>
        <taxon>Eukaryota</taxon>
        <taxon>Viridiplantae</taxon>
        <taxon>Streptophyta</taxon>
        <taxon>Embryophyta</taxon>
        <taxon>Tracheophyta</taxon>
        <taxon>Spermatophyta</taxon>
        <taxon>Magnoliopsida</taxon>
        <taxon>Liliopsida</taxon>
        <taxon>Poales</taxon>
        <taxon>Poaceae</taxon>
        <taxon>BOP clade</taxon>
        <taxon>Pooideae</taxon>
        <taxon>Poodae</taxon>
        <taxon>Poeae</taxon>
        <taxon>Poeae Chloroplast Group 1 (Aveneae type)</taxon>
        <taxon>Aveninae</taxon>
        <taxon>Avena</taxon>
    </lineage>
</organism>
<reference evidence="1" key="1">
    <citation type="submission" date="2021-05" db="EMBL/GenBank/DDBJ databases">
        <authorList>
            <person name="Scholz U."/>
            <person name="Mascher M."/>
            <person name="Fiebig A."/>
        </authorList>
    </citation>
    <scope>NUCLEOTIDE SEQUENCE [LARGE SCALE GENOMIC DNA]</scope>
</reference>